<organism evidence="1 2">
    <name type="scientific">Trichinella nelsoni</name>
    <dbReference type="NCBI Taxonomy" id="6336"/>
    <lineage>
        <taxon>Eukaryota</taxon>
        <taxon>Metazoa</taxon>
        <taxon>Ecdysozoa</taxon>
        <taxon>Nematoda</taxon>
        <taxon>Enoplea</taxon>
        <taxon>Dorylaimia</taxon>
        <taxon>Trichinellida</taxon>
        <taxon>Trichinellidae</taxon>
        <taxon>Trichinella</taxon>
    </lineage>
</organism>
<reference evidence="1 2" key="1">
    <citation type="submission" date="2015-01" db="EMBL/GenBank/DDBJ databases">
        <title>Evolution of Trichinella species and genotypes.</title>
        <authorList>
            <person name="Korhonen P.K."/>
            <person name="Edoardo P."/>
            <person name="Giuseppe L.R."/>
            <person name="Gasser R.B."/>
        </authorList>
    </citation>
    <scope>NUCLEOTIDE SEQUENCE [LARGE SCALE GENOMIC DNA]</scope>
    <source>
        <strain evidence="1">ISS37</strain>
    </source>
</reference>
<dbReference type="AlphaFoldDB" id="A0A0V0S325"/>
<name>A0A0V0S325_9BILA</name>
<accession>A0A0V0S325</accession>
<keyword evidence="2" id="KW-1185">Reference proteome</keyword>
<protein>
    <submittedName>
        <fullName evidence="1">Uncharacterized protein</fullName>
    </submittedName>
</protein>
<sequence>MKTDQLRKIASVRFVMKQTWLLSKIATTKDGLGKAASRHVVHRFINHTEL</sequence>
<evidence type="ECO:0000313" key="2">
    <source>
        <dbReference type="Proteomes" id="UP000054630"/>
    </source>
</evidence>
<comment type="caution">
    <text evidence="1">The sequence shown here is derived from an EMBL/GenBank/DDBJ whole genome shotgun (WGS) entry which is preliminary data.</text>
</comment>
<dbReference type="EMBL" id="JYDL01000041">
    <property type="protein sequence ID" value="KRX21190.1"/>
    <property type="molecule type" value="Genomic_DNA"/>
</dbReference>
<dbReference type="Proteomes" id="UP000054630">
    <property type="component" value="Unassembled WGS sequence"/>
</dbReference>
<proteinExistence type="predicted"/>
<gene>
    <name evidence="1" type="ORF">T07_6818</name>
</gene>
<evidence type="ECO:0000313" key="1">
    <source>
        <dbReference type="EMBL" id="KRX21190.1"/>
    </source>
</evidence>